<sequence length="926" mass="104219">MKVSMVTTTKVELETMSSSVDVLQSINDEQILAINRAIIHDAEFFAAAVGVDLCFALSCADSDARLVFVVENGIITIHRPAASHPTPQFRLQATTEHWTQVFAAKPQPPFQSYWGMLRILGRDAGVEVLGDQTAFSRYARIWRIALDRARDGLHPPPSSDSTKHDFTPDDETDDDSIIGHYIWLTLPSVGKCKIFYEVAGQGSQHILFLHTAGADARQYHSLMLNRDLQKKCTMYAFDLPGHGRSFPGQHQYPGAYANSETFYIAAINQVISRLKLQRVIVSGASMGGQVCLAVALRARELEVGGVIPCEACDYIAQDRAQKIYSLVGDEAILNPERVCGMLSPSSPAIYKRLNWWIYSSQATNIFPGDLKFYFEGWDGRGRMSQIDTRICPVYMLTGEYDYSCSPAMSRATAAKIKGAVFEEMRGLGHFPASEDPERFLPYFNKALDHVQRNMANTLILPVPFVQDQVRGMPRSSAFRRIVTTLSVLLIPFLVLVFVNLRWRVTQPVVDPLHISSVGCIVFATLLWLGWLSRTNRLAENAASRPPFRYDSLEEGEIRLLSFGRAQQMDGILQFDLSHARLSQRPQYTALSYSWGSARDSSHTDVFVNGQAFSVSINLASALSTLRRQGHQMLWVDAICINQNDSGEKSKEVTRMFSIYRIAAEVVIWLGECVAGDEEVQELQKVAGEISDGVSRAEDDAILKMAILGLRRLLMAPYWSRVWIIQEVAAARRTRVCWGRYRFELHVLETMIRDYGLSMDEMSASPTLAQQVLFVRSATRAQQKPRLMEILQLSHASQTSVVRDKVYGLLGLASDWRDFVQEPNYSPTVSEENLCLEMTANFVHWYTSLDIILLRSTDKHQDALPSWCPDYFYFKIDAFDHNLLTYVSGKDANLGWEKRRAFGQAARLNQDAQGPTPPAYQIEWADG</sequence>
<evidence type="ECO:0000313" key="4">
    <source>
        <dbReference type="EMBL" id="RVX70559.1"/>
    </source>
</evidence>
<proteinExistence type="predicted"/>
<dbReference type="InterPro" id="IPR000073">
    <property type="entry name" value="AB_hydrolase_1"/>
</dbReference>
<dbReference type="SUPFAM" id="SSF53474">
    <property type="entry name" value="alpha/beta-Hydrolases"/>
    <property type="match status" value="1"/>
</dbReference>
<keyword evidence="1" id="KW-0812">Transmembrane</keyword>
<keyword evidence="1" id="KW-1133">Transmembrane helix</keyword>
<organism evidence="4 5">
    <name type="scientific">Exophiala mesophila</name>
    <name type="common">Black yeast-like fungus</name>
    <dbReference type="NCBI Taxonomy" id="212818"/>
    <lineage>
        <taxon>Eukaryota</taxon>
        <taxon>Fungi</taxon>
        <taxon>Dikarya</taxon>
        <taxon>Ascomycota</taxon>
        <taxon>Pezizomycotina</taxon>
        <taxon>Eurotiomycetes</taxon>
        <taxon>Chaetothyriomycetidae</taxon>
        <taxon>Chaetothyriales</taxon>
        <taxon>Herpotrichiellaceae</taxon>
        <taxon>Exophiala</taxon>
    </lineage>
</organism>
<dbReference type="AlphaFoldDB" id="A0A438N4K3"/>
<evidence type="ECO:0008006" key="6">
    <source>
        <dbReference type="Google" id="ProtNLM"/>
    </source>
</evidence>
<dbReference type="Pfam" id="PF06985">
    <property type="entry name" value="HET"/>
    <property type="match status" value="1"/>
</dbReference>
<protein>
    <recommendedName>
        <fullName evidence="6">Heterokaryon incompatibility domain-containing protein</fullName>
    </recommendedName>
</protein>
<keyword evidence="1" id="KW-0472">Membrane</keyword>
<comment type="caution">
    <text evidence="4">The sequence shown here is derived from an EMBL/GenBank/DDBJ whole genome shotgun (WGS) entry which is preliminary data.</text>
</comment>
<accession>A0A438N4K3</accession>
<name>A0A438N4K3_EXOME</name>
<dbReference type="PANTHER" id="PTHR24148:SF73">
    <property type="entry name" value="HET DOMAIN PROTEIN (AFU_ORTHOLOGUE AFUA_8G01020)"/>
    <property type="match status" value="1"/>
</dbReference>
<feature type="domain" description="AB hydrolase-1" evidence="3">
    <location>
        <begin position="206"/>
        <end position="439"/>
    </location>
</feature>
<dbReference type="Proteomes" id="UP000288859">
    <property type="component" value="Unassembled WGS sequence"/>
</dbReference>
<dbReference type="InterPro" id="IPR052895">
    <property type="entry name" value="HetReg/Transcr_Mod"/>
</dbReference>
<evidence type="ECO:0000256" key="1">
    <source>
        <dbReference type="SAM" id="Phobius"/>
    </source>
</evidence>
<dbReference type="OrthoDB" id="408373at2759"/>
<dbReference type="PANTHER" id="PTHR24148">
    <property type="entry name" value="ANKYRIN REPEAT DOMAIN-CONTAINING PROTEIN 39 HOMOLOG-RELATED"/>
    <property type="match status" value="1"/>
</dbReference>
<feature type="transmembrane region" description="Helical" evidence="1">
    <location>
        <begin position="481"/>
        <end position="500"/>
    </location>
</feature>
<feature type="transmembrane region" description="Helical" evidence="1">
    <location>
        <begin position="512"/>
        <end position="531"/>
    </location>
</feature>
<gene>
    <name evidence="4" type="ORF">B0A52_05210</name>
</gene>
<dbReference type="InterPro" id="IPR010730">
    <property type="entry name" value="HET"/>
</dbReference>
<reference evidence="4 5" key="1">
    <citation type="submission" date="2017-03" db="EMBL/GenBank/DDBJ databases">
        <title>Genomes of endolithic fungi from Antarctica.</title>
        <authorList>
            <person name="Coleine C."/>
            <person name="Masonjones S."/>
            <person name="Stajich J.E."/>
        </authorList>
    </citation>
    <scope>NUCLEOTIDE SEQUENCE [LARGE SCALE GENOMIC DNA]</scope>
    <source>
        <strain evidence="4 5">CCFEE 6314</strain>
    </source>
</reference>
<evidence type="ECO:0000259" key="2">
    <source>
        <dbReference type="Pfam" id="PF06985"/>
    </source>
</evidence>
<evidence type="ECO:0000313" key="5">
    <source>
        <dbReference type="Proteomes" id="UP000288859"/>
    </source>
</evidence>
<dbReference type="VEuPathDB" id="FungiDB:PV10_09098"/>
<dbReference type="VEuPathDB" id="FungiDB:PV10_09097"/>
<dbReference type="InterPro" id="IPR029058">
    <property type="entry name" value="AB_hydrolase_fold"/>
</dbReference>
<dbReference type="Pfam" id="PF12697">
    <property type="entry name" value="Abhydrolase_6"/>
    <property type="match status" value="1"/>
</dbReference>
<evidence type="ECO:0000259" key="3">
    <source>
        <dbReference type="Pfam" id="PF12697"/>
    </source>
</evidence>
<dbReference type="Gene3D" id="3.40.50.1820">
    <property type="entry name" value="alpha/beta hydrolase"/>
    <property type="match status" value="1"/>
</dbReference>
<feature type="domain" description="Heterokaryon incompatibility" evidence="2">
    <location>
        <begin position="587"/>
        <end position="726"/>
    </location>
</feature>
<dbReference type="EMBL" id="NAJM01000022">
    <property type="protein sequence ID" value="RVX70559.1"/>
    <property type="molecule type" value="Genomic_DNA"/>
</dbReference>